<protein>
    <submittedName>
        <fullName evidence="2">Uncharacterized protein</fullName>
    </submittedName>
</protein>
<reference evidence="2" key="1">
    <citation type="submission" date="2020-09" db="EMBL/GenBank/DDBJ databases">
        <title>Genome-Enabled Discovery of Anthraquinone Biosynthesis in Senna tora.</title>
        <authorList>
            <person name="Kang S.-H."/>
            <person name="Pandey R.P."/>
            <person name="Lee C.-M."/>
            <person name="Sim J.-S."/>
            <person name="Jeong J.-T."/>
            <person name="Choi B.-S."/>
            <person name="Jung M."/>
            <person name="Ginzburg D."/>
            <person name="Zhao K."/>
            <person name="Won S.Y."/>
            <person name="Oh T.-J."/>
            <person name="Yu Y."/>
            <person name="Kim N.-H."/>
            <person name="Lee O.R."/>
            <person name="Lee T.-H."/>
            <person name="Bashyal P."/>
            <person name="Kim T.-S."/>
            <person name="Lee W.-H."/>
            <person name="Kawkins C."/>
            <person name="Kim C.-K."/>
            <person name="Kim J.S."/>
            <person name="Ahn B.O."/>
            <person name="Rhee S.Y."/>
            <person name="Sohng J.K."/>
        </authorList>
    </citation>
    <scope>NUCLEOTIDE SEQUENCE</scope>
    <source>
        <tissue evidence="2">Leaf</tissue>
    </source>
</reference>
<comment type="caution">
    <text evidence="2">The sequence shown here is derived from an EMBL/GenBank/DDBJ whole genome shotgun (WGS) entry which is preliminary data.</text>
</comment>
<accession>A0A834WBD9</accession>
<sequence length="36" mass="3866">MREQISFTVTTAPHGGGSPSRRRLSHDAVSSLNISL</sequence>
<organism evidence="2 3">
    <name type="scientific">Senna tora</name>
    <dbReference type="NCBI Taxonomy" id="362788"/>
    <lineage>
        <taxon>Eukaryota</taxon>
        <taxon>Viridiplantae</taxon>
        <taxon>Streptophyta</taxon>
        <taxon>Embryophyta</taxon>
        <taxon>Tracheophyta</taxon>
        <taxon>Spermatophyta</taxon>
        <taxon>Magnoliopsida</taxon>
        <taxon>eudicotyledons</taxon>
        <taxon>Gunneridae</taxon>
        <taxon>Pentapetalae</taxon>
        <taxon>rosids</taxon>
        <taxon>fabids</taxon>
        <taxon>Fabales</taxon>
        <taxon>Fabaceae</taxon>
        <taxon>Caesalpinioideae</taxon>
        <taxon>Cassia clade</taxon>
        <taxon>Senna</taxon>
    </lineage>
</organism>
<dbReference type="EMBL" id="JAAIUW010000010">
    <property type="protein sequence ID" value="KAF7812901.1"/>
    <property type="molecule type" value="Genomic_DNA"/>
</dbReference>
<evidence type="ECO:0000256" key="1">
    <source>
        <dbReference type="SAM" id="MobiDB-lite"/>
    </source>
</evidence>
<name>A0A834WBD9_9FABA</name>
<evidence type="ECO:0000313" key="3">
    <source>
        <dbReference type="Proteomes" id="UP000634136"/>
    </source>
</evidence>
<proteinExistence type="predicted"/>
<dbReference type="AlphaFoldDB" id="A0A834WBD9"/>
<gene>
    <name evidence="2" type="ORF">G2W53_033877</name>
</gene>
<feature type="compositionally biased region" description="Polar residues" evidence="1">
    <location>
        <begin position="1"/>
        <end position="11"/>
    </location>
</feature>
<dbReference type="Proteomes" id="UP000634136">
    <property type="component" value="Unassembled WGS sequence"/>
</dbReference>
<evidence type="ECO:0000313" key="2">
    <source>
        <dbReference type="EMBL" id="KAF7812901.1"/>
    </source>
</evidence>
<feature type="region of interest" description="Disordered" evidence="1">
    <location>
        <begin position="1"/>
        <end position="36"/>
    </location>
</feature>
<keyword evidence="3" id="KW-1185">Reference proteome</keyword>